<organism evidence="4 6">
    <name type="scientific">Halodesulfurarchaeum formicicum</name>
    <dbReference type="NCBI Taxonomy" id="1873524"/>
    <lineage>
        <taxon>Archaea</taxon>
        <taxon>Methanobacteriati</taxon>
        <taxon>Methanobacteriota</taxon>
        <taxon>Stenosarchaea group</taxon>
        <taxon>Halobacteria</taxon>
        <taxon>Halobacteriales</taxon>
        <taxon>Halobacteriaceae</taxon>
        <taxon>Halodesulfurarchaeum</taxon>
    </lineage>
</organism>
<dbReference type="EMBL" id="CP016070">
    <property type="protein sequence ID" value="AOW80632.1"/>
    <property type="molecule type" value="Genomic_DNA"/>
</dbReference>
<dbReference type="Proteomes" id="UP000186165">
    <property type="component" value="Chromosome"/>
</dbReference>
<feature type="domain" description="SHSP" evidence="3">
    <location>
        <begin position="17"/>
        <end position="132"/>
    </location>
</feature>
<keyword evidence="7" id="KW-1185">Reference proteome</keyword>
<evidence type="ECO:0000313" key="4">
    <source>
        <dbReference type="EMBL" id="AOW80632.1"/>
    </source>
</evidence>
<name>A0A1D8S5K8_9EURY</name>
<reference evidence="7" key="2">
    <citation type="submission" date="2016-08" db="EMBL/GenBank/DDBJ databases">
        <title>Discovery of first anaerobic lithoheterotrophic haloarchae widely represented in hypersaline habitats.</title>
        <authorList>
            <person name="Sorokin D.Y."/>
            <person name="Kublanov I.V."/>
            <person name="Roman P."/>
            <person name="Sinninghe Damste J.S."/>
            <person name="Golyshin P.N."/>
            <person name="Rojo D."/>
            <person name="Ciordia S."/>
            <person name="Mena Md.C."/>
            <person name="Ferrer M."/>
            <person name="Smedile F."/>
            <person name="Messina E."/>
            <person name="La Cono V."/>
            <person name="Yakimov M.M."/>
        </authorList>
    </citation>
    <scope>NUCLEOTIDE SEQUENCE [LARGE SCALE GENOMIC DNA]</scope>
    <source>
        <strain evidence="7">HSR6</strain>
    </source>
</reference>
<dbReference type="Proteomes" id="UP000185608">
    <property type="component" value="Chromosome"/>
</dbReference>
<protein>
    <submittedName>
        <fullName evidence="4">Molecular chaperone Hsp20</fullName>
    </submittedName>
</protein>
<evidence type="ECO:0000256" key="2">
    <source>
        <dbReference type="RuleBase" id="RU003616"/>
    </source>
</evidence>
<dbReference type="EMBL" id="CP016804">
    <property type="protein sequence ID" value="APE95971.1"/>
    <property type="molecule type" value="Genomic_DNA"/>
</dbReference>
<comment type="similarity">
    <text evidence="1 2">Belongs to the small heat shock protein (HSP20) family.</text>
</comment>
<evidence type="ECO:0000313" key="6">
    <source>
        <dbReference type="Proteomes" id="UP000185608"/>
    </source>
</evidence>
<accession>A0A1J1ADW4</accession>
<dbReference type="STRING" id="1873524.HSR6_1528"/>
<reference evidence="5" key="3">
    <citation type="journal article" date="2017" name="ISME J.">
        <title>Discovery of anaerobic lithoheterotrophic haloarchaea, ubiquitous in hypersaline habitats.</title>
        <authorList>
            <person name="Sorokin D.Y."/>
            <person name="Messina E."/>
            <person name="Smedile F."/>
            <person name="Roman P."/>
            <person name="Damste J.S.S."/>
            <person name="Ciordia S."/>
            <person name="Mena M.C."/>
            <person name="Ferrer M."/>
            <person name="Golyshin P.N."/>
            <person name="Kublanov I.V."/>
            <person name="Samarov N.I."/>
            <person name="Toshchakov S.V."/>
            <person name="La Cono V."/>
            <person name="Yakimov M.M."/>
        </authorList>
    </citation>
    <scope>NUCLEOTIDE SEQUENCE</scope>
    <source>
        <strain evidence="5">HSR6</strain>
    </source>
</reference>
<dbReference type="PROSITE" id="PS01031">
    <property type="entry name" value="SHSP"/>
    <property type="match status" value="1"/>
</dbReference>
<evidence type="ECO:0000256" key="1">
    <source>
        <dbReference type="PROSITE-ProRule" id="PRU00285"/>
    </source>
</evidence>
<dbReference type="InterPro" id="IPR008978">
    <property type="entry name" value="HSP20-like_chaperone"/>
</dbReference>
<dbReference type="CDD" id="cd06464">
    <property type="entry name" value="ACD_sHsps-like"/>
    <property type="match status" value="1"/>
</dbReference>
<dbReference type="SUPFAM" id="SSF49764">
    <property type="entry name" value="HSP20-like chaperones"/>
    <property type="match status" value="1"/>
</dbReference>
<proteinExistence type="inferred from homology"/>
<dbReference type="Gene3D" id="2.60.40.790">
    <property type="match status" value="1"/>
</dbReference>
<evidence type="ECO:0000313" key="7">
    <source>
        <dbReference type="Proteomes" id="UP000186165"/>
    </source>
</evidence>
<evidence type="ECO:0000313" key="5">
    <source>
        <dbReference type="EMBL" id="APE95971.1"/>
    </source>
</evidence>
<dbReference type="Pfam" id="PF00011">
    <property type="entry name" value="HSP20"/>
    <property type="match status" value="1"/>
</dbReference>
<evidence type="ECO:0000259" key="3">
    <source>
        <dbReference type="PROSITE" id="PS01031"/>
    </source>
</evidence>
<dbReference type="KEGG" id="hhsr:HSR6_1528"/>
<reference evidence="4 6" key="1">
    <citation type="submission" date="2016-06" db="EMBL/GenBank/DDBJ databases">
        <title>Discovery of anaerobic lithoheterotrophic haloarchaeon capable of sulfur respiration by hydrogen and formate.</title>
        <authorList>
            <person name="Sorokin D.Y."/>
            <person name="Kublanov I.V."/>
            <person name="Roman P."/>
            <person name="Sinninghe Damste J.S."/>
            <person name="Golyshin P.N."/>
            <person name="Rojo D."/>
            <person name="Ciordia S."/>
            <person name="Mena Md.C."/>
            <person name="Ferrer M."/>
            <person name="Smedile F."/>
            <person name="Messina E."/>
            <person name="La Cono V."/>
            <person name="Yakimov M.M."/>
        </authorList>
    </citation>
    <scope>NUCLEOTIDE SEQUENCE [LARGE SCALE GENOMIC DNA]</scope>
    <source>
        <strain evidence="4 6">HTSR1</strain>
    </source>
</reference>
<sequence>MGRAIPETVLERMGRATSRVQEESPLPADILESDTAYRVILDAPGATASDVQVQVTDGTIEVRIDRFRPFNEGFEMLFPGRGLELDGQVPLPEGAIDADGTTATLTDHGTLVITVPKAPTPAAEDTDEPNETAA</sequence>
<accession>A0A1D8S5K8</accession>
<dbReference type="AlphaFoldDB" id="A0A1D8S5K8"/>
<dbReference type="InterPro" id="IPR002068">
    <property type="entry name" value="A-crystallin/Hsp20_dom"/>
</dbReference>
<gene>
    <name evidence="5" type="ORF">HSR6_1528</name>
    <name evidence="4" type="ORF">HTSR_1456</name>
</gene>
<dbReference type="KEGG" id="halh:HTSR_1456"/>